<accession>A0A397U5G6</accession>
<evidence type="ECO:0000256" key="3">
    <source>
        <dbReference type="SAM" id="Phobius"/>
    </source>
</evidence>
<dbReference type="OrthoDB" id="432528at2759"/>
<name>A0A397U5G6_9GLOM</name>
<dbReference type="STRING" id="44941.A0A397U5G6"/>
<evidence type="ECO:0000259" key="5">
    <source>
        <dbReference type="Pfam" id="PF24981"/>
    </source>
</evidence>
<keyword evidence="3" id="KW-1133">Transmembrane helix</keyword>
<evidence type="ECO:0000256" key="2">
    <source>
        <dbReference type="ARBA" id="ARBA00022737"/>
    </source>
</evidence>
<keyword evidence="3" id="KW-0812">Transmembrane</keyword>
<evidence type="ECO:0000256" key="4">
    <source>
        <dbReference type="SAM" id="SignalP"/>
    </source>
</evidence>
<dbReference type="Pfam" id="PF24981">
    <property type="entry name" value="Beta-prop_ATRN-LZTR1"/>
    <property type="match status" value="1"/>
</dbReference>
<protein>
    <recommendedName>
        <fullName evidence="5">Attractin/MKLN-like beta-propeller domain-containing protein</fullName>
    </recommendedName>
</protein>
<dbReference type="SUPFAM" id="SSF117281">
    <property type="entry name" value="Kelch motif"/>
    <property type="match status" value="1"/>
</dbReference>
<evidence type="ECO:0000256" key="1">
    <source>
        <dbReference type="ARBA" id="ARBA00022441"/>
    </source>
</evidence>
<feature type="signal peptide" evidence="4">
    <location>
        <begin position="1"/>
        <end position="17"/>
    </location>
</feature>
<dbReference type="AlphaFoldDB" id="A0A397U5G6"/>
<dbReference type="InterPro" id="IPR015915">
    <property type="entry name" value="Kelch-typ_b-propeller"/>
</dbReference>
<keyword evidence="1" id="KW-0880">Kelch repeat</keyword>
<feature type="chain" id="PRO_5017477648" description="Attractin/MKLN-like beta-propeller domain-containing protein" evidence="4">
    <location>
        <begin position="18"/>
        <end position="390"/>
    </location>
</feature>
<keyword evidence="7" id="KW-1185">Reference proteome</keyword>
<dbReference type="PANTHER" id="PTHR46093:SF18">
    <property type="entry name" value="FIBRONECTIN TYPE-III DOMAIN-CONTAINING PROTEIN"/>
    <property type="match status" value="1"/>
</dbReference>
<feature type="domain" description="Attractin/MKLN-like beta-propeller" evidence="5">
    <location>
        <begin position="17"/>
        <end position="261"/>
    </location>
</feature>
<dbReference type="Gene3D" id="2.120.10.80">
    <property type="entry name" value="Kelch-type beta propeller"/>
    <property type="match status" value="2"/>
</dbReference>
<keyword evidence="3" id="KW-0472">Membrane</keyword>
<keyword evidence="2" id="KW-0677">Repeat</keyword>
<proteinExistence type="predicted"/>
<keyword evidence="4" id="KW-0732">Signal</keyword>
<sequence length="390" mass="43077">MLLLILILNIYFLVTDGRVGLTSALIGPKLYVMGGTEGKYVYASLLYYDFTVLFDNFAKHATPIPVYSIWGTASIGGPDRTKIFLIGGIMADTKSGNLSNTLVYSYDTINGNWTAPEISGNQPLRRREASSTFNPDNGWIYIFGGATTKSTGFNSTIFYNDFIILDSIGLSWININSSGDAPSRRASHTATLIENGIIVFIGGYDLVDNTTFRIVDINQILMYDTKLGKWEYQFAVGDNVDPRYGHTSVLAPDGNIIVYGGKKIGDLIGLRAKPDLVVLKVTTIPFQWFAPSIPTENAPPPLTYHIAAIIENCMVISYGNITSDFSEPIGSNSEVYLFDTNSYKWIKEYMPHSASTIIRSIQIIGIIMYIVAAVGLLVSSFLKFKKYKTQ</sequence>
<gene>
    <name evidence="6" type="ORF">C2G38_2253777</name>
</gene>
<evidence type="ECO:0000313" key="6">
    <source>
        <dbReference type="EMBL" id="RIB05505.1"/>
    </source>
</evidence>
<feature type="transmembrane region" description="Helical" evidence="3">
    <location>
        <begin position="361"/>
        <end position="382"/>
    </location>
</feature>
<reference evidence="6 7" key="1">
    <citation type="submission" date="2018-06" db="EMBL/GenBank/DDBJ databases">
        <title>Comparative genomics reveals the genomic features of Rhizophagus irregularis, R. cerebriforme, R. diaphanum and Gigaspora rosea, and their symbiotic lifestyle signature.</title>
        <authorList>
            <person name="Morin E."/>
            <person name="San Clemente H."/>
            <person name="Chen E.C.H."/>
            <person name="De La Providencia I."/>
            <person name="Hainaut M."/>
            <person name="Kuo A."/>
            <person name="Kohler A."/>
            <person name="Murat C."/>
            <person name="Tang N."/>
            <person name="Roy S."/>
            <person name="Loubradou J."/>
            <person name="Henrissat B."/>
            <person name="Grigoriev I.V."/>
            <person name="Corradi N."/>
            <person name="Roux C."/>
            <person name="Martin F.M."/>
        </authorList>
    </citation>
    <scope>NUCLEOTIDE SEQUENCE [LARGE SCALE GENOMIC DNA]</scope>
    <source>
        <strain evidence="6 7">DAOM 194757</strain>
    </source>
</reference>
<dbReference type="Proteomes" id="UP000266673">
    <property type="component" value="Unassembled WGS sequence"/>
</dbReference>
<comment type="caution">
    <text evidence="6">The sequence shown here is derived from an EMBL/GenBank/DDBJ whole genome shotgun (WGS) entry which is preliminary data.</text>
</comment>
<dbReference type="PANTHER" id="PTHR46093">
    <property type="entry name" value="ACYL-COA-BINDING DOMAIN-CONTAINING PROTEIN 5"/>
    <property type="match status" value="1"/>
</dbReference>
<dbReference type="InterPro" id="IPR056737">
    <property type="entry name" value="Beta-prop_ATRN-MKLN-like"/>
</dbReference>
<evidence type="ECO:0000313" key="7">
    <source>
        <dbReference type="Proteomes" id="UP000266673"/>
    </source>
</evidence>
<organism evidence="6 7">
    <name type="scientific">Gigaspora rosea</name>
    <dbReference type="NCBI Taxonomy" id="44941"/>
    <lineage>
        <taxon>Eukaryota</taxon>
        <taxon>Fungi</taxon>
        <taxon>Fungi incertae sedis</taxon>
        <taxon>Mucoromycota</taxon>
        <taxon>Glomeromycotina</taxon>
        <taxon>Glomeromycetes</taxon>
        <taxon>Diversisporales</taxon>
        <taxon>Gigasporaceae</taxon>
        <taxon>Gigaspora</taxon>
    </lineage>
</organism>
<dbReference type="EMBL" id="QKWP01001971">
    <property type="protein sequence ID" value="RIB05505.1"/>
    <property type="molecule type" value="Genomic_DNA"/>
</dbReference>